<reference evidence="3 4" key="1">
    <citation type="submission" date="2015-01" db="EMBL/GenBank/DDBJ databases">
        <title>The Genome Sequence of Exophiala xenobiotica CBS118157.</title>
        <authorList>
            <consortium name="The Broad Institute Genomics Platform"/>
            <person name="Cuomo C."/>
            <person name="de Hoog S."/>
            <person name="Gorbushina A."/>
            <person name="Stielow B."/>
            <person name="Teixiera M."/>
            <person name="Abouelleil A."/>
            <person name="Chapman S.B."/>
            <person name="Priest M."/>
            <person name="Young S.K."/>
            <person name="Wortman J."/>
            <person name="Nusbaum C."/>
            <person name="Birren B."/>
        </authorList>
    </citation>
    <scope>NUCLEOTIDE SEQUENCE [LARGE SCALE GENOMIC DNA]</scope>
    <source>
        <strain evidence="3 4">CBS 118157</strain>
    </source>
</reference>
<accession>A0A0D2DAX5</accession>
<feature type="transmembrane region" description="Helical" evidence="2">
    <location>
        <begin position="185"/>
        <end position="206"/>
    </location>
</feature>
<keyword evidence="2" id="KW-0812">Transmembrane</keyword>
<dbReference type="GeneID" id="25325799"/>
<dbReference type="HOGENOM" id="CLU_073152_0_0_1"/>
<evidence type="ECO:0000313" key="3">
    <source>
        <dbReference type="EMBL" id="KIW59442.1"/>
    </source>
</evidence>
<feature type="region of interest" description="Disordered" evidence="1">
    <location>
        <begin position="226"/>
        <end position="306"/>
    </location>
</feature>
<dbReference type="AlphaFoldDB" id="A0A0D2DAX5"/>
<feature type="transmembrane region" description="Helical" evidence="2">
    <location>
        <begin position="74"/>
        <end position="92"/>
    </location>
</feature>
<dbReference type="RefSeq" id="XP_013320026.1">
    <property type="nucleotide sequence ID" value="XM_013464572.1"/>
</dbReference>
<name>A0A0D2DAX5_9EURO</name>
<feature type="transmembrane region" description="Helical" evidence="2">
    <location>
        <begin position="120"/>
        <end position="144"/>
    </location>
</feature>
<dbReference type="EMBL" id="KN847318">
    <property type="protein sequence ID" value="KIW59442.1"/>
    <property type="molecule type" value="Genomic_DNA"/>
</dbReference>
<feature type="compositionally biased region" description="Low complexity" evidence="1">
    <location>
        <begin position="229"/>
        <end position="251"/>
    </location>
</feature>
<keyword evidence="2" id="KW-1133">Transmembrane helix</keyword>
<feature type="transmembrane region" description="Helical" evidence="2">
    <location>
        <begin position="33"/>
        <end position="54"/>
    </location>
</feature>
<dbReference type="Proteomes" id="UP000054342">
    <property type="component" value="Unassembled WGS sequence"/>
</dbReference>
<feature type="compositionally biased region" description="Basic and acidic residues" evidence="1">
    <location>
        <begin position="269"/>
        <end position="279"/>
    </location>
</feature>
<gene>
    <name evidence="3" type="ORF">PV05_03891</name>
</gene>
<organism evidence="3 4">
    <name type="scientific">Exophiala xenobiotica</name>
    <dbReference type="NCBI Taxonomy" id="348802"/>
    <lineage>
        <taxon>Eukaryota</taxon>
        <taxon>Fungi</taxon>
        <taxon>Dikarya</taxon>
        <taxon>Ascomycota</taxon>
        <taxon>Pezizomycotina</taxon>
        <taxon>Eurotiomycetes</taxon>
        <taxon>Chaetothyriomycetidae</taxon>
        <taxon>Chaetothyriales</taxon>
        <taxon>Herpotrichiellaceae</taxon>
        <taxon>Exophiala</taxon>
    </lineage>
</organism>
<keyword evidence="4" id="KW-1185">Reference proteome</keyword>
<evidence type="ECO:0000256" key="2">
    <source>
        <dbReference type="SAM" id="Phobius"/>
    </source>
</evidence>
<evidence type="ECO:0000256" key="1">
    <source>
        <dbReference type="SAM" id="MobiDB-lite"/>
    </source>
</evidence>
<dbReference type="OrthoDB" id="5279542at2759"/>
<evidence type="ECO:0000313" key="4">
    <source>
        <dbReference type="Proteomes" id="UP000054342"/>
    </source>
</evidence>
<protein>
    <submittedName>
        <fullName evidence="3">Uncharacterized protein</fullName>
    </submittedName>
</protein>
<keyword evidence="2" id="KW-0472">Membrane</keyword>
<sequence>MLTKQLLLTPSYPSSNAAVLSPAKRFRKSLTTVLHIASLVFTFLSMSLFAAAIPRWNANFFHNTGPSRGDWTDGMPLGPLVFALLYHTGTLIHSRSIQKIRPSNTNNTLPNNTLTSRRTLLIDAAVSSLILVTLFPSLFLAGYGSLFRFWRPAMRTQSGGVPCTMLNVFSRECQPVLYSVGNLQLAGIVFGCTVWMCHFALLLVTLRNVRRHSLIKKVQSEKWTQFTNSSSSSDGGSTRSASRSARSRTLSIKAYYTHGNRRGPGSRTASRDGSAERRSGSRLATGSGDEVQIPIESRPPVLQRNA</sequence>
<proteinExistence type="predicted"/>